<dbReference type="InterPro" id="IPR000600">
    <property type="entry name" value="ROK"/>
</dbReference>
<dbReference type="InterPro" id="IPR036388">
    <property type="entry name" value="WH-like_DNA-bd_sf"/>
</dbReference>
<dbReference type="Proteomes" id="UP000031546">
    <property type="component" value="Unassembled WGS sequence"/>
</dbReference>
<dbReference type="PROSITE" id="PS01125">
    <property type="entry name" value="ROK"/>
    <property type="match status" value="1"/>
</dbReference>
<keyword evidence="3" id="KW-0859">Xylose metabolism</keyword>
<keyword evidence="7" id="KW-1185">Reference proteome</keyword>
<comment type="similarity">
    <text evidence="2">Belongs to the ROK (NagC/XylR) family.</text>
</comment>
<reference evidence="5" key="3">
    <citation type="submission" date="2022-12" db="EMBL/GenBank/DDBJ databases">
        <title>Genome analysis and biological profiling of marine Salinicoccus roseus MOSEL-ME25.</title>
        <authorList>
            <person name="Mirza F.T."/>
            <person name="Xie Y."/>
            <person name="Shinwari Z.K."/>
        </authorList>
    </citation>
    <scope>NUCLEOTIDE SEQUENCE</scope>
    <source>
        <strain evidence="5">MOSEL-ME25</strain>
    </source>
</reference>
<dbReference type="EMBL" id="JXII01000007">
    <property type="protein sequence ID" value="KIH70312.1"/>
    <property type="molecule type" value="Genomic_DNA"/>
</dbReference>
<gene>
    <name evidence="5" type="ORF">F7P68_0009920</name>
    <name evidence="4" type="ORF">SN16_08545</name>
</gene>
<name>A0A0C2E4R4_9STAP</name>
<dbReference type="Pfam" id="PF00480">
    <property type="entry name" value="ROK"/>
    <property type="match status" value="1"/>
</dbReference>
<organism evidence="4 6">
    <name type="scientific">Salinicoccus roseus</name>
    <dbReference type="NCBI Taxonomy" id="45670"/>
    <lineage>
        <taxon>Bacteria</taxon>
        <taxon>Bacillati</taxon>
        <taxon>Bacillota</taxon>
        <taxon>Bacilli</taxon>
        <taxon>Bacillales</taxon>
        <taxon>Staphylococcaceae</taxon>
        <taxon>Salinicoccus</taxon>
    </lineage>
</organism>
<evidence type="ECO:0000256" key="3">
    <source>
        <dbReference type="ARBA" id="ARBA00022629"/>
    </source>
</evidence>
<dbReference type="OrthoDB" id="9796533at2"/>
<dbReference type="Gene3D" id="3.30.420.40">
    <property type="match status" value="2"/>
</dbReference>
<evidence type="ECO:0000313" key="6">
    <source>
        <dbReference type="Proteomes" id="UP000031546"/>
    </source>
</evidence>
<dbReference type="PANTHER" id="PTHR18964">
    <property type="entry name" value="ROK (REPRESSOR, ORF, KINASE) FAMILY"/>
    <property type="match status" value="1"/>
</dbReference>
<protein>
    <submittedName>
        <fullName evidence="5">ROK family transcriptional regulator</fullName>
    </submittedName>
</protein>
<dbReference type="SUPFAM" id="SSF53067">
    <property type="entry name" value="Actin-like ATPase domain"/>
    <property type="match status" value="1"/>
</dbReference>
<dbReference type="EMBL" id="JABEVU030000001">
    <property type="protein sequence ID" value="MDB0580850.1"/>
    <property type="molecule type" value="Genomic_DNA"/>
</dbReference>
<evidence type="ECO:0000313" key="4">
    <source>
        <dbReference type="EMBL" id="KIH70312.1"/>
    </source>
</evidence>
<reference evidence="4 6" key="1">
    <citation type="submission" date="2015-01" db="EMBL/GenBank/DDBJ databases">
        <title>Genome sequences of high lactate-tolerant strain Salinicoccus roseus W12 with industrial interest.</title>
        <authorList>
            <person name="Wang H."/>
            <person name="Yu B."/>
        </authorList>
    </citation>
    <scope>NUCLEOTIDE SEQUENCE [LARGE SCALE GENOMIC DNA]</scope>
    <source>
        <strain evidence="4 6">W12</strain>
    </source>
</reference>
<dbReference type="PANTHER" id="PTHR18964:SF149">
    <property type="entry name" value="BIFUNCTIONAL UDP-N-ACETYLGLUCOSAMINE 2-EPIMERASE_N-ACETYLMANNOSAMINE KINASE"/>
    <property type="match status" value="1"/>
</dbReference>
<reference evidence="5" key="2">
    <citation type="submission" date="2020-04" db="EMBL/GenBank/DDBJ databases">
        <authorList>
            <person name="Tanveer F."/>
            <person name="Xie Y."/>
            <person name="Shinwari Z.K."/>
        </authorList>
    </citation>
    <scope>NUCLEOTIDE SEQUENCE</scope>
    <source>
        <strain evidence="5">MOSEL-ME25</strain>
    </source>
</reference>
<dbReference type="GeneID" id="77845602"/>
<dbReference type="InterPro" id="IPR049874">
    <property type="entry name" value="ROK_cs"/>
</dbReference>
<dbReference type="Proteomes" id="UP000527860">
    <property type="component" value="Unassembled WGS sequence"/>
</dbReference>
<dbReference type="InterPro" id="IPR043129">
    <property type="entry name" value="ATPase_NBD"/>
</dbReference>
<evidence type="ECO:0000313" key="7">
    <source>
        <dbReference type="Proteomes" id="UP000527860"/>
    </source>
</evidence>
<comment type="function">
    <text evidence="1">Transcriptional repressor of xylose-utilizing enzymes.</text>
</comment>
<dbReference type="GO" id="GO:0042732">
    <property type="term" value="P:D-xylose metabolic process"/>
    <property type="evidence" value="ECO:0007669"/>
    <property type="project" value="UniProtKB-KW"/>
</dbReference>
<dbReference type="SUPFAM" id="SSF46785">
    <property type="entry name" value="Winged helix' DNA-binding domain"/>
    <property type="match status" value="1"/>
</dbReference>
<proteinExistence type="inferred from homology"/>
<sequence length="389" mass="43593">MVTGDSNYIKTMNRRLVLEDIIRSRSISRVDISKRTGLNKATVSSQVNELIDQSLVIEKPVENYAQPGRRPIILELDPMSTYSIGIDIDRSHIRIMVINLKGMTVYNNIHDFDIRHTDALPELLPTLLEPVIRQYNEVYRPNQLIGIGISFHGIVNSDLELLYSPPQQLDLKPLLSELEERFEVPVHIDNNANMSVRAEQSFTAYETNLYSMTLSSGIGLGILLNNEVFHGFSGYAGEVGHMIIKQDGIECRCGNRGCFERYASDEVLTRSLADAGISLVEFPTYESLKADEKAKAIFEDYISFITVGLNNIINVFNPKKLVINSTIFSKYPELLDELKPGLTSSFIDYGDILISPLGTQSSALGAALVPLAKFLDIHHFDLNAYHISH</sequence>
<dbReference type="Gene3D" id="1.10.10.10">
    <property type="entry name" value="Winged helix-like DNA-binding domain superfamily/Winged helix DNA-binding domain"/>
    <property type="match status" value="1"/>
</dbReference>
<dbReference type="STRING" id="45670.SN16_08545"/>
<evidence type="ECO:0000313" key="5">
    <source>
        <dbReference type="EMBL" id="MDB0580850.1"/>
    </source>
</evidence>
<accession>A0A0C2E4R4</accession>
<dbReference type="InterPro" id="IPR036390">
    <property type="entry name" value="WH_DNA-bd_sf"/>
</dbReference>
<dbReference type="RefSeq" id="WP_040106218.1">
    <property type="nucleotide sequence ID" value="NZ_CANLZD010000003.1"/>
</dbReference>
<comment type="caution">
    <text evidence="4">The sequence shown here is derived from an EMBL/GenBank/DDBJ whole genome shotgun (WGS) entry which is preliminary data.</text>
</comment>
<evidence type="ECO:0000256" key="1">
    <source>
        <dbReference type="ARBA" id="ARBA00002486"/>
    </source>
</evidence>
<evidence type="ECO:0000256" key="2">
    <source>
        <dbReference type="ARBA" id="ARBA00006479"/>
    </source>
</evidence>
<keyword evidence="3" id="KW-0119">Carbohydrate metabolism</keyword>
<dbReference type="AlphaFoldDB" id="A0A0C2E4R4"/>